<keyword evidence="4" id="KW-1185">Reference proteome</keyword>
<protein>
    <recommendedName>
        <fullName evidence="5">Type IV pilus assembly protein PilO</fullName>
    </recommendedName>
</protein>
<evidence type="ECO:0000256" key="1">
    <source>
        <dbReference type="SAM" id="Coils"/>
    </source>
</evidence>
<dbReference type="InterPro" id="IPR014717">
    <property type="entry name" value="Transl_elong_EF1B/ribsomal_bS6"/>
</dbReference>
<dbReference type="Proteomes" id="UP000624709">
    <property type="component" value="Unassembled WGS sequence"/>
</dbReference>
<dbReference type="InterPro" id="IPR007445">
    <property type="entry name" value="PilO"/>
</dbReference>
<keyword evidence="2" id="KW-1133">Transmembrane helix</keyword>
<evidence type="ECO:0000313" key="4">
    <source>
        <dbReference type="Proteomes" id="UP000624709"/>
    </source>
</evidence>
<sequence length="197" mass="21008">MGALRSDRIWLFGGLALIALLVVSGWFLMINPKYAEASDVRSQAEDTTTQLSKLKKQLADLKADNANLPDYKATLDTYNKALPTSDSIPAFLRQLQTMGTELHVDVNAYTASGRSTSKAVATVEELSIALSATGEVDNISKLVKQLQNTQPRAALINSATLTVNGVKADGFAGSELSLALTVFRNVATTTTAVTTTN</sequence>
<evidence type="ECO:0000313" key="3">
    <source>
        <dbReference type="EMBL" id="GIE66232.1"/>
    </source>
</evidence>
<keyword evidence="2" id="KW-0812">Transmembrane</keyword>
<proteinExistence type="predicted"/>
<reference evidence="3 4" key="1">
    <citation type="submission" date="2021-01" db="EMBL/GenBank/DDBJ databases">
        <title>Whole genome shotgun sequence of Actinoplanes palleronii NBRC 14916.</title>
        <authorList>
            <person name="Komaki H."/>
            <person name="Tamura T."/>
        </authorList>
    </citation>
    <scope>NUCLEOTIDE SEQUENCE [LARGE SCALE GENOMIC DNA]</scope>
    <source>
        <strain evidence="3 4">NBRC 14916</strain>
    </source>
</reference>
<comment type="caution">
    <text evidence="3">The sequence shown here is derived from an EMBL/GenBank/DDBJ whole genome shotgun (WGS) entry which is preliminary data.</text>
</comment>
<dbReference type="Pfam" id="PF04350">
    <property type="entry name" value="PilO"/>
    <property type="match status" value="1"/>
</dbReference>
<feature type="coiled-coil region" evidence="1">
    <location>
        <begin position="37"/>
        <end position="64"/>
    </location>
</feature>
<evidence type="ECO:0008006" key="5">
    <source>
        <dbReference type="Google" id="ProtNLM"/>
    </source>
</evidence>
<dbReference type="EMBL" id="BOMS01000031">
    <property type="protein sequence ID" value="GIE66232.1"/>
    <property type="molecule type" value="Genomic_DNA"/>
</dbReference>
<dbReference type="RefSeq" id="WP_203825053.1">
    <property type="nucleotide sequence ID" value="NZ_BAAATY010000006.1"/>
</dbReference>
<feature type="transmembrane region" description="Helical" evidence="2">
    <location>
        <begin position="9"/>
        <end position="29"/>
    </location>
</feature>
<keyword evidence="2" id="KW-0472">Membrane</keyword>
<name>A0ABQ4B6C6_9ACTN</name>
<dbReference type="Gene3D" id="3.30.70.60">
    <property type="match status" value="1"/>
</dbReference>
<keyword evidence="1" id="KW-0175">Coiled coil</keyword>
<gene>
    <name evidence="3" type="ORF">Apa02nite_023400</name>
</gene>
<accession>A0ABQ4B6C6</accession>
<evidence type="ECO:0000256" key="2">
    <source>
        <dbReference type="SAM" id="Phobius"/>
    </source>
</evidence>
<organism evidence="3 4">
    <name type="scientific">Actinoplanes palleronii</name>
    <dbReference type="NCBI Taxonomy" id="113570"/>
    <lineage>
        <taxon>Bacteria</taxon>
        <taxon>Bacillati</taxon>
        <taxon>Actinomycetota</taxon>
        <taxon>Actinomycetes</taxon>
        <taxon>Micromonosporales</taxon>
        <taxon>Micromonosporaceae</taxon>
        <taxon>Actinoplanes</taxon>
    </lineage>
</organism>